<reference evidence="5 6" key="1">
    <citation type="submission" date="2018-12" db="EMBL/GenBank/DDBJ databases">
        <title>Complete genome sequencing of Tabrizicola sp. K13M18.</title>
        <authorList>
            <person name="Bae J.-W."/>
        </authorList>
    </citation>
    <scope>NUCLEOTIDE SEQUENCE [LARGE SCALE GENOMIC DNA]</scope>
    <source>
        <strain evidence="5 6">K13M18</strain>
    </source>
</reference>
<dbReference type="PANTHER" id="PTHR43085">
    <property type="entry name" value="HEXOKINASE FAMILY MEMBER"/>
    <property type="match status" value="1"/>
</dbReference>
<dbReference type="InterPro" id="IPR029056">
    <property type="entry name" value="Ribokinase-like"/>
</dbReference>
<dbReference type="PROSITE" id="PS00584">
    <property type="entry name" value="PFKB_KINASES_2"/>
    <property type="match status" value="1"/>
</dbReference>
<dbReference type="InterPro" id="IPR050306">
    <property type="entry name" value="PfkB_Carbo_kinase"/>
</dbReference>
<dbReference type="OrthoDB" id="9776822at2"/>
<evidence type="ECO:0000256" key="2">
    <source>
        <dbReference type="ARBA" id="ARBA00022679"/>
    </source>
</evidence>
<proteinExistence type="inferred from homology"/>
<accession>A0A3S8U6Z5</accession>
<dbReference type="InterPro" id="IPR011611">
    <property type="entry name" value="PfkB_dom"/>
</dbReference>
<name>A0A3S8U6Z5_9RHOB</name>
<keyword evidence="6" id="KW-1185">Reference proteome</keyword>
<dbReference type="InterPro" id="IPR002173">
    <property type="entry name" value="Carboh/pur_kinase_PfkB_CS"/>
</dbReference>
<feature type="domain" description="Carbohydrate kinase PfkB" evidence="4">
    <location>
        <begin position="6"/>
        <end position="297"/>
    </location>
</feature>
<gene>
    <name evidence="5" type="ORF">EI545_11285</name>
</gene>
<dbReference type="Proteomes" id="UP000282002">
    <property type="component" value="Chromosome"/>
</dbReference>
<comment type="similarity">
    <text evidence="1">Belongs to the carbohydrate kinase PfkB family.</text>
</comment>
<keyword evidence="2" id="KW-0808">Transferase</keyword>
<dbReference type="GO" id="GO:0008673">
    <property type="term" value="F:2-dehydro-3-deoxygluconokinase activity"/>
    <property type="evidence" value="ECO:0007669"/>
    <property type="project" value="TreeGrafter"/>
</dbReference>
<dbReference type="Pfam" id="PF00294">
    <property type="entry name" value="PfkB"/>
    <property type="match status" value="1"/>
</dbReference>
<keyword evidence="3 5" id="KW-0418">Kinase</keyword>
<dbReference type="EMBL" id="CP034328">
    <property type="protein sequence ID" value="AZL59374.1"/>
    <property type="molecule type" value="Genomic_DNA"/>
</dbReference>
<dbReference type="PANTHER" id="PTHR43085:SF15">
    <property type="entry name" value="2-DEHYDRO-3-DEOXYGLUCONOKINASE"/>
    <property type="match status" value="1"/>
</dbReference>
<dbReference type="KEGG" id="taw:EI545_11285"/>
<dbReference type="GO" id="GO:0006974">
    <property type="term" value="P:DNA damage response"/>
    <property type="evidence" value="ECO:0007669"/>
    <property type="project" value="TreeGrafter"/>
</dbReference>
<dbReference type="CDD" id="cd01166">
    <property type="entry name" value="KdgK"/>
    <property type="match status" value="1"/>
</dbReference>
<dbReference type="AlphaFoldDB" id="A0A3S8U6Z5"/>
<evidence type="ECO:0000256" key="3">
    <source>
        <dbReference type="ARBA" id="ARBA00022777"/>
    </source>
</evidence>
<evidence type="ECO:0000313" key="5">
    <source>
        <dbReference type="EMBL" id="AZL59374.1"/>
    </source>
</evidence>
<protein>
    <submittedName>
        <fullName evidence="5">Sugar kinase</fullName>
    </submittedName>
</protein>
<dbReference type="GO" id="GO:0005829">
    <property type="term" value="C:cytosol"/>
    <property type="evidence" value="ECO:0007669"/>
    <property type="project" value="TreeGrafter"/>
</dbReference>
<evidence type="ECO:0000256" key="1">
    <source>
        <dbReference type="ARBA" id="ARBA00010688"/>
    </source>
</evidence>
<sequence length="307" mass="31972">MRGKVRVVSIGECMVEFAPTSNGQFAMGFAGDTFNTAWYLRRLLPATATVSYLSAVGTDGMSDQMVGFMTAEGILTDTVQRVPGRSVGLYVIQLTNGERSFAYWRSTSAARLLAEDADRLWSALDGADLIYLSGITLAILSAEARVRLMASLARARAAGSKVAFDPNIRPGLWSDAPTMLQSISAMAAAADIVLPSHEDEARHFGDPDPVATAHRYAGSGSTLVVVKDGPMPVVTLHAGHAERHPVPVPSAPVVDTTAAGDSFNAGFLASFLTNANLSEAVAAGTSLAARVIAGPGALVRTAVGAVP</sequence>
<dbReference type="Gene3D" id="3.40.1190.20">
    <property type="match status" value="1"/>
</dbReference>
<dbReference type="SUPFAM" id="SSF53613">
    <property type="entry name" value="Ribokinase-like"/>
    <property type="match status" value="1"/>
</dbReference>
<dbReference type="GO" id="GO:0019698">
    <property type="term" value="P:D-galacturonate catabolic process"/>
    <property type="evidence" value="ECO:0007669"/>
    <property type="project" value="TreeGrafter"/>
</dbReference>
<evidence type="ECO:0000313" key="6">
    <source>
        <dbReference type="Proteomes" id="UP000282002"/>
    </source>
</evidence>
<dbReference type="RefSeq" id="WP_125325569.1">
    <property type="nucleotide sequence ID" value="NZ_CP034328.1"/>
</dbReference>
<evidence type="ECO:0000259" key="4">
    <source>
        <dbReference type="Pfam" id="PF00294"/>
    </source>
</evidence>
<organism evidence="5 6">
    <name type="scientific">Tabrizicola piscis</name>
    <dbReference type="NCBI Taxonomy" id="2494374"/>
    <lineage>
        <taxon>Bacteria</taxon>
        <taxon>Pseudomonadati</taxon>
        <taxon>Pseudomonadota</taxon>
        <taxon>Alphaproteobacteria</taxon>
        <taxon>Rhodobacterales</taxon>
        <taxon>Paracoccaceae</taxon>
        <taxon>Tabrizicola</taxon>
    </lineage>
</organism>
<dbReference type="GO" id="GO:0042840">
    <property type="term" value="P:D-glucuronate catabolic process"/>
    <property type="evidence" value="ECO:0007669"/>
    <property type="project" value="TreeGrafter"/>
</dbReference>